<proteinExistence type="predicted"/>
<sequence>MVRVRLIAGRGGTQECPPHKADTTREAFAPCTARKVLSFTATSHAAAKAVGGRGANIDRIASAIEHVN</sequence>
<evidence type="ECO:0008006" key="3">
    <source>
        <dbReference type="Google" id="ProtNLM"/>
    </source>
</evidence>
<organism evidence="1 2">
    <name type="scientific">Labrys wisconsinensis</name>
    <dbReference type="NCBI Taxonomy" id="425677"/>
    <lineage>
        <taxon>Bacteria</taxon>
        <taxon>Pseudomonadati</taxon>
        <taxon>Pseudomonadota</taxon>
        <taxon>Alphaproteobacteria</taxon>
        <taxon>Hyphomicrobiales</taxon>
        <taxon>Xanthobacteraceae</taxon>
        <taxon>Labrys</taxon>
    </lineage>
</organism>
<accession>A0ABU0J774</accession>
<reference evidence="1 2" key="1">
    <citation type="submission" date="2023-07" db="EMBL/GenBank/DDBJ databases">
        <title>Genomic Encyclopedia of Type Strains, Phase IV (KMG-IV): sequencing the most valuable type-strain genomes for metagenomic binning, comparative biology and taxonomic classification.</title>
        <authorList>
            <person name="Goeker M."/>
        </authorList>
    </citation>
    <scope>NUCLEOTIDE SEQUENCE [LARGE SCALE GENOMIC DNA]</scope>
    <source>
        <strain evidence="1 2">DSM 19619</strain>
    </source>
</reference>
<keyword evidence="2" id="KW-1185">Reference proteome</keyword>
<comment type="caution">
    <text evidence="1">The sequence shown here is derived from an EMBL/GenBank/DDBJ whole genome shotgun (WGS) entry which is preliminary data.</text>
</comment>
<dbReference type="Proteomes" id="UP001242480">
    <property type="component" value="Unassembled WGS sequence"/>
</dbReference>
<protein>
    <recommendedName>
        <fullName evidence="3">KH domain-containing protein</fullName>
    </recommendedName>
</protein>
<evidence type="ECO:0000313" key="1">
    <source>
        <dbReference type="EMBL" id="MDQ0470125.1"/>
    </source>
</evidence>
<gene>
    <name evidence="1" type="ORF">QO011_003141</name>
</gene>
<name>A0ABU0J774_9HYPH</name>
<evidence type="ECO:0000313" key="2">
    <source>
        <dbReference type="Proteomes" id="UP001242480"/>
    </source>
</evidence>
<dbReference type="EMBL" id="JAUSVX010000005">
    <property type="protein sequence ID" value="MDQ0470125.1"/>
    <property type="molecule type" value="Genomic_DNA"/>
</dbReference>